<feature type="compositionally biased region" description="Acidic residues" evidence="1">
    <location>
        <begin position="1"/>
        <end position="38"/>
    </location>
</feature>
<name>A0A6C0CZN2_9ZZZZ</name>
<evidence type="ECO:0000256" key="1">
    <source>
        <dbReference type="SAM" id="MobiDB-lite"/>
    </source>
</evidence>
<feature type="region of interest" description="Disordered" evidence="1">
    <location>
        <begin position="1"/>
        <end position="41"/>
    </location>
</feature>
<sequence>MSDYSDNEYDINDEDRDDEDRDDEDRYDEDRDEEYTDEVEYRPSVKDVERVSRGNILDNIVTDKFDRNPYTDFVVRVNAISLDLNSFDNFTNKLKDSDIKEMIEYAANIHNIQYKNPTAYILGYIATNGGKNIDKKKVDYLIKNVLDITMDRSSVTPPDIIRYSRFWLNFKK</sequence>
<protein>
    <submittedName>
        <fullName evidence="2">Uncharacterized protein</fullName>
    </submittedName>
</protein>
<accession>A0A6C0CZN2</accession>
<proteinExistence type="predicted"/>
<dbReference type="Pfam" id="PF19074">
    <property type="entry name" value="DUF5770"/>
    <property type="match status" value="1"/>
</dbReference>
<evidence type="ECO:0000313" key="2">
    <source>
        <dbReference type="EMBL" id="QHT09781.1"/>
    </source>
</evidence>
<dbReference type="AlphaFoldDB" id="A0A6C0CZN2"/>
<dbReference type="EMBL" id="MN739515">
    <property type="protein sequence ID" value="QHT09781.1"/>
    <property type="molecule type" value="Genomic_DNA"/>
</dbReference>
<reference evidence="2" key="1">
    <citation type="journal article" date="2020" name="Nature">
        <title>Giant virus diversity and host interactions through global metagenomics.</title>
        <authorList>
            <person name="Schulz F."/>
            <person name="Roux S."/>
            <person name="Paez-Espino D."/>
            <person name="Jungbluth S."/>
            <person name="Walsh D.A."/>
            <person name="Denef V.J."/>
            <person name="McMahon K.D."/>
            <person name="Konstantinidis K.T."/>
            <person name="Eloe-Fadrosh E.A."/>
            <person name="Kyrpides N.C."/>
            <person name="Woyke T."/>
        </authorList>
    </citation>
    <scope>NUCLEOTIDE SEQUENCE</scope>
    <source>
        <strain evidence="2">GVMAG-M-3300023174-102</strain>
    </source>
</reference>
<organism evidence="2">
    <name type="scientific">viral metagenome</name>
    <dbReference type="NCBI Taxonomy" id="1070528"/>
    <lineage>
        <taxon>unclassified sequences</taxon>
        <taxon>metagenomes</taxon>
        <taxon>organismal metagenomes</taxon>
    </lineage>
</organism>
<dbReference type="InterPro" id="IPR043907">
    <property type="entry name" value="DUF5770"/>
</dbReference>